<dbReference type="EMBL" id="SWFT01000031">
    <property type="protein sequence ID" value="KAA8906768.1"/>
    <property type="molecule type" value="Genomic_DNA"/>
</dbReference>
<dbReference type="OrthoDB" id="10257697at2759"/>
<organism evidence="3 4">
    <name type="scientific">Diutina rugosa</name>
    <name type="common">Yeast</name>
    <name type="synonym">Candida rugosa</name>
    <dbReference type="NCBI Taxonomy" id="5481"/>
    <lineage>
        <taxon>Eukaryota</taxon>
        <taxon>Fungi</taxon>
        <taxon>Dikarya</taxon>
        <taxon>Ascomycota</taxon>
        <taxon>Saccharomycotina</taxon>
        <taxon>Pichiomycetes</taxon>
        <taxon>Debaryomycetaceae</taxon>
        <taxon>Diutina</taxon>
    </lineage>
</organism>
<feature type="domain" description="Cytochrome b5 heme-binding" evidence="2">
    <location>
        <begin position="56"/>
        <end position="155"/>
    </location>
</feature>
<dbReference type="AlphaFoldDB" id="A0A642UWB6"/>
<comment type="similarity">
    <text evidence="1">Belongs to the cytochrome b5 family. MAPR subfamily.</text>
</comment>
<dbReference type="Gene3D" id="3.10.120.10">
    <property type="entry name" value="Cytochrome b5-like heme/steroid binding domain"/>
    <property type="match status" value="1"/>
</dbReference>
<dbReference type="Proteomes" id="UP000449547">
    <property type="component" value="Unassembled WGS sequence"/>
</dbReference>
<dbReference type="Pfam" id="PF00173">
    <property type="entry name" value="Cyt-b5"/>
    <property type="match status" value="1"/>
</dbReference>
<evidence type="ECO:0000259" key="2">
    <source>
        <dbReference type="SMART" id="SM01117"/>
    </source>
</evidence>
<dbReference type="SUPFAM" id="SSF55856">
    <property type="entry name" value="Cytochrome b5-like heme/steroid binding domain"/>
    <property type="match status" value="1"/>
</dbReference>
<name>A0A642UWB6_DIURU</name>
<dbReference type="PANTHER" id="PTHR10281:SF76">
    <property type="entry name" value="CALCUTTA CUP-RELATED"/>
    <property type="match status" value="1"/>
</dbReference>
<dbReference type="InterPro" id="IPR050577">
    <property type="entry name" value="MAPR/NEUFC/NENF-like"/>
</dbReference>
<reference evidence="3 4" key="1">
    <citation type="submission" date="2019-07" db="EMBL/GenBank/DDBJ databases">
        <title>Genome assembly of two rare yeast pathogens: Diutina rugosa and Trichomonascus ciferrii.</title>
        <authorList>
            <person name="Mixao V."/>
            <person name="Saus E."/>
            <person name="Hansen A."/>
            <person name="Lass-Flor C."/>
            <person name="Gabaldon T."/>
        </authorList>
    </citation>
    <scope>NUCLEOTIDE SEQUENCE [LARGE SCALE GENOMIC DNA]</scope>
    <source>
        <strain evidence="3 4">CBS 613</strain>
    </source>
</reference>
<evidence type="ECO:0000313" key="3">
    <source>
        <dbReference type="EMBL" id="KAA8906768.1"/>
    </source>
</evidence>
<proteinExistence type="inferred from homology"/>
<evidence type="ECO:0000256" key="1">
    <source>
        <dbReference type="ARBA" id="ARBA00038357"/>
    </source>
</evidence>
<comment type="caution">
    <text evidence="3">The sequence shown here is derived from an EMBL/GenBank/DDBJ whole genome shotgun (WGS) entry which is preliminary data.</text>
</comment>
<accession>A0A642UWB6</accession>
<dbReference type="OMA" id="ESFFWGM"/>
<evidence type="ECO:0000313" key="4">
    <source>
        <dbReference type="Proteomes" id="UP000449547"/>
    </source>
</evidence>
<dbReference type="InterPro" id="IPR001199">
    <property type="entry name" value="Cyt_B5-like_heme/steroid-bd"/>
</dbReference>
<dbReference type="GeneID" id="54779582"/>
<dbReference type="GO" id="GO:0016020">
    <property type="term" value="C:membrane"/>
    <property type="evidence" value="ECO:0007669"/>
    <property type="project" value="TreeGrafter"/>
</dbReference>
<dbReference type="GO" id="GO:0012505">
    <property type="term" value="C:endomembrane system"/>
    <property type="evidence" value="ECO:0007669"/>
    <property type="project" value="TreeGrafter"/>
</dbReference>
<dbReference type="PANTHER" id="PTHR10281">
    <property type="entry name" value="MEMBRANE-ASSOCIATED PROGESTERONE RECEPTOR COMPONENT-RELATED"/>
    <property type="match status" value="1"/>
</dbReference>
<dbReference type="VEuPathDB" id="FungiDB:DIURU_000929"/>
<sequence length="174" mass="19913">MNPLDGLRIIGGLLLLNAFLSWWFTSSGTWGYQGHKIDPNYWVDVAKEAVWGPRHMSMAELQEYNGVHRPRVYLSVNGTVFDVTRRRDLYTGKGSYSKLAGRDCSRVLVTGCLDRPQEYTHDLRGLDANEVDDKLGGWLRYYRNSPDYWPVGTVELDPVEGPVPEKCDHRVRPL</sequence>
<gene>
    <name evidence="3" type="ORF">DIURU_000929</name>
</gene>
<protein>
    <recommendedName>
        <fullName evidence="2">Cytochrome b5 heme-binding domain-containing protein</fullName>
    </recommendedName>
</protein>
<dbReference type="SMART" id="SM01117">
    <property type="entry name" value="Cyt-b5"/>
    <property type="match status" value="1"/>
</dbReference>
<dbReference type="RefSeq" id="XP_034014282.1">
    <property type="nucleotide sequence ID" value="XM_034159231.1"/>
</dbReference>
<keyword evidence="4" id="KW-1185">Reference proteome</keyword>
<dbReference type="InterPro" id="IPR036400">
    <property type="entry name" value="Cyt_B5-like_heme/steroid_sf"/>
</dbReference>